<name>A0A165K7U6_EXIGL</name>
<dbReference type="EMBL" id="KV425949">
    <property type="protein sequence ID" value="KZV95930.1"/>
    <property type="molecule type" value="Genomic_DNA"/>
</dbReference>
<keyword evidence="2" id="KW-1185">Reference proteome</keyword>
<dbReference type="AlphaFoldDB" id="A0A165K7U6"/>
<organism evidence="1 2">
    <name type="scientific">Exidia glandulosa HHB12029</name>
    <dbReference type="NCBI Taxonomy" id="1314781"/>
    <lineage>
        <taxon>Eukaryota</taxon>
        <taxon>Fungi</taxon>
        <taxon>Dikarya</taxon>
        <taxon>Basidiomycota</taxon>
        <taxon>Agaricomycotina</taxon>
        <taxon>Agaricomycetes</taxon>
        <taxon>Auriculariales</taxon>
        <taxon>Exidiaceae</taxon>
        <taxon>Exidia</taxon>
    </lineage>
</organism>
<proteinExistence type="predicted"/>
<protein>
    <submittedName>
        <fullName evidence="1">Uncharacterized protein</fullName>
    </submittedName>
</protein>
<accession>A0A165K7U6</accession>
<reference evidence="1 2" key="1">
    <citation type="journal article" date="2016" name="Mol. Biol. Evol.">
        <title>Comparative Genomics of Early-Diverging Mushroom-Forming Fungi Provides Insights into the Origins of Lignocellulose Decay Capabilities.</title>
        <authorList>
            <person name="Nagy L.G."/>
            <person name="Riley R."/>
            <person name="Tritt A."/>
            <person name="Adam C."/>
            <person name="Daum C."/>
            <person name="Floudas D."/>
            <person name="Sun H."/>
            <person name="Yadav J.S."/>
            <person name="Pangilinan J."/>
            <person name="Larsson K.H."/>
            <person name="Matsuura K."/>
            <person name="Barry K."/>
            <person name="Labutti K."/>
            <person name="Kuo R."/>
            <person name="Ohm R.A."/>
            <person name="Bhattacharya S.S."/>
            <person name="Shirouzu T."/>
            <person name="Yoshinaga Y."/>
            <person name="Martin F.M."/>
            <person name="Grigoriev I.V."/>
            <person name="Hibbett D.S."/>
        </authorList>
    </citation>
    <scope>NUCLEOTIDE SEQUENCE [LARGE SCALE GENOMIC DNA]</scope>
    <source>
        <strain evidence="1 2">HHB12029</strain>
    </source>
</reference>
<dbReference type="InParanoid" id="A0A165K7U6"/>
<dbReference type="Proteomes" id="UP000077266">
    <property type="component" value="Unassembled WGS sequence"/>
</dbReference>
<sequence>MLPPGQVTDLLMSRADVLQFLHWDLAFFPVFPHDVSQATASRLTVGESRPSAPLRTLQVRLRGPRHSASLHKFLAVALRRHDPGFHLQSLFRTFDNLQTFTLDAPLQVPSTVEQAPDLAALGQKLKRLVIFDSPRVPFVSNLVLLGHAAVKAITVYNATVTVQTMKRRFASHFTSFS</sequence>
<evidence type="ECO:0000313" key="1">
    <source>
        <dbReference type="EMBL" id="KZV95930.1"/>
    </source>
</evidence>
<evidence type="ECO:0000313" key="2">
    <source>
        <dbReference type="Proteomes" id="UP000077266"/>
    </source>
</evidence>
<gene>
    <name evidence="1" type="ORF">EXIGLDRAFT_449222</name>
</gene>